<reference evidence="3" key="1">
    <citation type="submission" date="2025-08" db="UniProtKB">
        <authorList>
            <consortium name="RefSeq"/>
        </authorList>
    </citation>
    <scope>IDENTIFICATION</scope>
</reference>
<evidence type="ECO:0000313" key="3">
    <source>
        <dbReference type="RefSeq" id="XP_022586436.2"/>
    </source>
</evidence>
<name>A0A6P5WEK5_9EIME</name>
<evidence type="ECO:0000256" key="1">
    <source>
        <dbReference type="SAM" id="Phobius"/>
    </source>
</evidence>
<proteinExistence type="predicted"/>
<evidence type="ECO:0000313" key="2">
    <source>
        <dbReference type="Proteomes" id="UP000515125"/>
    </source>
</evidence>
<dbReference type="GeneID" id="34618465"/>
<feature type="transmembrane region" description="Helical" evidence="1">
    <location>
        <begin position="272"/>
        <end position="297"/>
    </location>
</feature>
<accession>A0A6P5WEK5</accession>
<feature type="transmembrane region" description="Helical" evidence="1">
    <location>
        <begin position="211"/>
        <end position="233"/>
    </location>
</feature>
<keyword evidence="1" id="KW-0472">Membrane</keyword>
<feature type="transmembrane region" description="Helical" evidence="1">
    <location>
        <begin position="94"/>
        <end position="117"/>
    </location>
</feature>
<feature type="transmembrane region" description="Helical" evidence="1">
    <location>
        <begin position="60"/>
        <end position="82"/>
    </location>
</feature>
<dbReference type="RefSeq" id="XP_022586436.2">
    <property type="nucleotide sequence ID" value="XM_022731792.2"/>
</dbReference>
<organism evidence="2 3">
    <name type="scientific">Cyclospora cayetanensis</name>
    <dbReference type="NCBI Taxonomy" id="88456"/>
    <lineage>
        <taxon>Eukaryota</taxon>
        <taxon>Sar</taxon>
        <taxon>Alveolata</taxon>
        <taxon>Apicomplexa</taxon>
        <taxon>Conoidasida</taxon>
        <taxon>Coccidia</taxon>
        <taxon>Eucoccidiorida</taxon>
        <taxon>Eimeriorina</taxon>
        <taxon>Eimeriidae</taxon>
        <taxon>Cyclospora</taxon>
    </lineage>
</organism>
<keyword evidence="1" id="KW-1133">Transmembrane helix</keyword>
<keyword evidence="2" id="KW-1185">Reference proteome</keyword>
<dbReference type="AlphaFoldDB" id="A0A6P5WEK5"/>
<gene>
    <name evidence="3" type="primary">LOC34618465</name>
</gene>
<feature type="transmembrane region" description="Helical" evidence="1">
    <location>
        <begin position="309"/>
        <end position="333"/>
    </location>
</feature>
<feature type="transmembrane region" description="Helical" evidence="1">
    <location>
        <begin position="12"/>
        <end position="40"/>
    </location>
</feature>
<keyword evidence="1" id="KW-0812">Transmembrane</keyword>
<protein>
    <submittedName>
        <fullName evidence="3">Uncharacterized protein LOC34618465</fullName>
    </submittedName>
</protein>
<dbReference type="Proteomes" id="UP000515125">
    <property type="component" value="Unplaced"/>
</dbReference>
<feature type="transmembrane region" description="Helical" evidence="1">
    <location>
        <begin position="245"/>
        <end position="266"/>
    </location>
</feature>
<dbReference type="OrthoDB" id="330682at2759"/>
<sequence>MCSKREPWRYCLSLGAAAWTHSFILAVAGAWNLLLFLNVFPWKRSLTEAAVEAYAKRSTAVASALRVGFLSLAIIFLMVSVLTDIALCLKSRRVAYVLAWINICSSFVGLILLLYLWTAFGIMLLSVNATVGELVVWGNVDLLYVILTAVPMTKIYASLGNVYAAGGTGFEGKSFEELVSPQKKTEILSERSLKMSRIGNWRVGLSLEHGAVLWSLFCLAITILDLSIFWVKISDDPMVKMNQMGIIFLVEGITAFFAAISALAGSAAGAPFFALLSAIITVLVLPLAVTLLVMLSKRLILEVGARQKVLILNFASLHAMGAQIIFIFLAFFATSALCGLFNKQTKKELDSGADRFQRVDLEEESQKLLSCQAGSGGVRIKSSIALKTPTSLGPYPDICVMSGRGIQPVKDFAYASEHPAAPATADRWNGHRR</sequence>